<evidence type="ECO:0000313" key="3">
    <source>
        <dbReference type="Proteomes" id="UP000286075"/>
    </source>
</evidence>
<organism evidence="2 3">
    <name type="scientific">Bacteroides stercorirosoris</name>
    <dbReference type="NCBI Taxonomy" id="871324"/>
    <lineage>
        <taxon>Bacteria</taxon>
        <taxon>Pseudomonadati</taxon>
        <taxon>Bacteroidota</taxon>
        <taxon>Bacteroidia</taxon>
        <taxon>Bacteroidales</taxon>
        <taxon>Bacteroidaceae</taxon>
        <taxon>Bacteroides</taxon>
    </lineage>
</organism>
<evidence type="ECO:0000313" key="2">
    <source>
        <dbReference type="EMBL" id="RGX71146.1"/>
    </source>
</evidence>
<proteinExistence type="predicted"/>
<dbReference type="EMBL" id="QSCF01000095">
    <property type="protein sequence ID" value="RGX71146.1"/>
    <property type="molecule type" value="Genomic_DNA"/>
</dbReference>
<feature type="region of interest" description="Disordered" evidence="1">
    <location>
        <begin position="53"/>
        <end position="74"/>
    </location>
</feature>
<feature type="compositionally biased region" description="Basic and acidic residues" evidence="1">
    <location>
        <begin position="62"/>
        <end position="73"/>
    </location>
</feature>
<accession>A0A413GJ97</accession>
<evidence type="ECO:0000256" key="1">
    <source>
        <dbReference type="SAM" id="MobiDB-lite"/>
    </source>
</evidence>
<sequence>MKKIQPHRKTIRFRKWSRKAYAAFASLGQWVTIGCLPKGVADCSLSKQKAGAAAGCKSGGRSMEEVNDGKDQETDIGVPLGSEDILAAILEFFGFKGLQPVSCPVNAGQQGKKYADFTIKKHTNIIINKSETQMTRATQSEKQYWLWSASSAFSALM</sequence>
<protein>
    <submittedName>
        <fullName evidence="2">Uncharacterized protein</fullName>
    </submittedName>
</protein>
<dbReference type="Proteomes" id="UP000286075">
    <property type="component" value="Unassembled WGS sequence"/>
</dbReference>
<dbReference type="AlphaFoldDB" id="A0A413GJ97"/>
<reference evidence="2 3" key="1">
    <citation type="submission" date="2018-08" db="EMBL/GenBank/DDBJ databases">
        <title>A genome reference for cultivated species of the human gut microbiota.</title>
        <authorList>
            <person name="Zou Y."/>
            <person name="Xue W."/>
            <person name="Luo G."/>
        </authorList>
    </citation>
    <scope>NUCLEOTIDE SEQUENCE [LARGE SCALE GENOMIC DNA]</scope>
    <source>
        <strain evidence="2 3">OF03-9BH</strain>
    </source>
</reference>
<dbReference type="PROSITE" id="PS51257">
    <property type="entry name" value="PROKAR_LIPOPROTEIN"/>
    <property type="match status" value="1"/>
</dbReference>
<name>A0A413GJ97_9BACE</name>
<dbReference type="OrthoDB" id="1120304at2"/>
<gene>
    <name evidence="2" type="ORF">DXA68_24045</name>
</gene>
<dbReference type="RefSeq" id="WP_117988861.1">
    <property type="nucleotide sequence ID" value="NZ_CABMFG010000095.1"/>
</dbReference>
<comment type="caution">
    <text evidence="2">The sequence shown here is derived from an EMBL/GenBank/DDBJ whole genome shotgun (WGS) entry which is preliminary data.</text>
</comment>